<evidence type="ECO:0000313" key="2">
    <source>
        <dbReference type="Proteomes" id="UP000486534"/>
    </source>
</evidence>
<dbReference type="EMBL" id="WHUV01000003">
    <property type="protein sequence ID" value="MQA55788.1"/>
    <property type="molecule type" value="Genomic_DNA"/>
</dbReference>
<sequence length="102" mass="11450">MSLQAPAQRWRKTNAARADELENTSALAKLYTGFLQSFVSPAPPFDGTPWPWIGIEFSCRPDGHNDQGHHAPCPATTCKMQDARWRFMQFARTLLSGDFASH</sequence>
<comment type="caution">
    <text evidence="1">The sequence shown here is derived from an EMBL/GenBank/DDBJ whole genome shotgun (WGS) entry which is preliminary data.</text>
</comment>
<reference evidence="1 2" key="1">
    <citation type="submission" date="2019-10" db="EMBL/GenBank/DDBJ databases">
        <title>Pseudomonas dajingensis sp. nov., isolated from the profound head ulcers of farmed Murray cod (Maccullochella peelii peelii).</title>
        <authorList>
            <person name="Liu Y."/>
        </authorList>
    </citation>
    <scope>NUCLEOTIDE SEQUENCE [LARGE SCALE GENOMIC DNA]</scope>
    <source>
        <strain evidence="1 2">MC042</strain>
    </source>
</reference>
<dbReference type="RefSeq" id="WP_152898757.1">
    <property type="nucleotide sequence ID" value="NZ_WHUV01000003.1"/>
</dbReference>
<evidence type="ECO:0000313" key="1">
    <source>
        <dbReference type="EMBL" id="MQA55788.1"/>
    </source>
</evidence>
<gene>
    <name evidence="1" type="ORF">GDH07_20945</name>
</gene>
<accession>A0A7X1PS18</accession>
<dbReference type="AlphaFoldDB" id="A0A7X1PS18"/>
<dbReference type="Proteomes" id="UP000486534">
    <property type="component" value="Unassembled WGS sequence"/>
</dbReference>
<organism evidence="1 2">
    <name type="scientific">Pseudomonas piscis</name>
    <dbReference type="NCBI Taxonomy" id="2614538"/>
    <lineage>
        <taxon>Bacteria</taxon>
        <taxon>Pseudomonadati</taxon>
        <taxon>Pseudomonadota</taxon>
        <taxon>Gammaproteobacteria</taxon>
        <taxon>Pseudomonadales</taxon>
        <taxon>Pseudomonadaceae</taxon>
        <taxon>Pseudomonas</taxon>
    </lineage>
</organism>
<protein>
    <submittedName>
        <fullName evidence="1">Uncharacterized protein</fullName>
    </submittedName>
</protein>
<proteinExistence type="predicted"/>
<name>A0A7X1PS18_9PSED</name>